<dbReference type="RefSeq" id="WP_255227545.1">
    <property type="nucleotide sequence ID" value="NZ_JAJEKE010000008.1"/>
</dbReference>
<keyword evidence="8" id="KW-1185">Reference proteome</keyword>
<name>A0ABT1NIP9_9FIRM</name>
<protein>
    <submittedName>
        <fullName evidence="7">Sigma 54-interacting transcriptional regulator</fullName>
    </submittedName>
</protein>
<evidence type="ECO:0000256" key="3">
    <source>
        <dbReference type="ARBA" id="ARBA00023015"/>
    </source>
</evidence>
<dbReference type="InterPro" id="IPR003593">
    <property type="entry name" value="AAA+_ATPase"/>
</dbReference>
<dbReference type="InterPro" id="IPR000014">
    <property type="entry name" value="PAS"/>
</dbReference>
<dbReference type="Pfam" id="PF00158">
    <property type="entry name" value="Sigma54_activat"/>
    <property type="match status" value="1"/>
</dbReference>
<dbReference type="PROSITE" id="PS50112">
    <property type="entry name" value="PAS"/>
    <property type="match status" value="1"/>
</dbReference>
<dbReference type="Gene3D" id="1.10.8.60">
    <property type="match status" value="1"/>
</dbReference>
<evidence type="ECO:0000313" key="7">
    <source>
        <dbReference type="EMBL" id="MCQ1530028.1"/>
    </source>
</evidence>
<dbReference type="InterPro" id="IPR002078">
    <property type="entry name" value="Sigma_54_int"/>
</dbReference>
<gene>
    <name evidence="7" type="ORF">LJD61_10780</name>
</gene>
<proteinExistence type="predicted"/>
<keyword evidence="2" id="KW-0067">ATP-binding</keyword>
<evidence type="ECO:0000259" key="6">
    <source>
        <dbReference type="PROSITE" id="PS50112"/>
    </source>
</evidence>
<evidence type="ECO:0000259" key="5">
    <source>
        <dbReference type="PROSITE" id="PS50045"/>
    </source>
</evidence>
<dbReference type="InterPro" id="IPR058031">
    <property type="entry name" value="AAA_lid_NorR"/>
</dbReference>
<dbReference type="CDD" id="cd00009">
    <property type="entry name" value="AAA"/>
    <property type="match status" value="1"/>
</dbReference>
<evidence type="ECO:0000313" key="8">
    <source>
        <dbReference type="Proteomes" id="UP001651880"/>
    </source>
</evidence>
<dbReference type="SUPFAM" id="SSF55785">
    <property type="entry name" value="PYP-like sensor domain (PAS domain)"/>
    <property type="match status" value="1"/>
</dbReference>
<reference evidence="7 8" key="1">
    <citation type="submission" date="2021-10" db="EMBL/GenBank/DDBJ databases">
        <title>Lutispora strain m25 sp. nov., a thermophilic, non-spore-forming bacterium isolated from a lab-scale methanogenic bioreactor digesting anaerobic sludge.</title>
        <authorList>
            <person name="El Houari A."/>
            <person name="Mcdonald J."/>
        </authorList>
    </citation>
    <scope>NUCLEOTIDE SEQUENCE [LARGE SCALE GENOMIC DNA]</scope>
    <source>
        <strain evidence="8">m25</strain>
    </source>
</reference>
<accession>A0ABT1NIP9</accession>
<dbReference type="Gene3D" id="3.40.50.300">
    <property type="entry name" value="P-loop containing nucleotide triphosphate hydrolases"/>
    <property type="match status" value="1"/>
</dbReference>
<dbReference type="InterPro" id="IPR027417">
    <property type="entry name" value="P-loop_NTPase"/>
</dbReference>
<evidence type="ECO:0000256" key="1">
    <source>
        <dbReference type="ARBA" id="ARBA00022741"/>
    </source>
</evidence>
<keyword evidence="3" id="KW-0805">Transcription regulation</keyword>
<dbReference type="SMART" id="SM00382">
    <property type="entry name" value="AAA"/>
    <property type="match status" value="1"/>
</dbReference>
<dbReference type="Proteomes" id="UP001651880">
    <property type="component" value="Unassembled WGS sequence"/>
</dbReference>
<keyword evidence="1" id="KW-0547">Nucleotide-binding</keyword>
<dbReference type="EMBL" id="JAJEKE010000008">
    <property type="protein sequence ID" value="MCQ1530028.1"/>
    <property type="molecule type" value="Genomic_DNA"/>
</dbReference>
<feature type="domain" description="Sigma-54 factor interaction" evidence="5">
    <location>
        <begin position="336"/>
        <end position="561"/>
    </location>
</feature>
<dbReference type="Gene3D" id="3.30.450.20">
    <property type="entry name" value="PAS domain"/>
    <property type="match status" value="1"/>
</dbReference>
<dbReference type="PROSITE" id="PS50045">
    <property type="entry name" value="SIGMA54_INTERACT_4"/>
    <property type="match status" value="1"/>
</dbReference>
<dbReference type="PROSITE" id="PS00688">
    <property type="entry name" value="SIGMA54_INTERACT_3"/>
    <property type="match status" value="1"/>
</dbReference>
<dbReference type="PANTHER" id="PTHR32071">
    <property type="entry name" value="TRANSCRIPTIONAL REGULATORY PROTEIN"/>
    <property type="match status" value="1"/>
</dbReference>
<evidence type="ECO:0000256" key="4">
    <source>
        <dbReference type="ARBA" id="ARBA00023163"/>
    </source>
</evidence>
<dbReference type="SUPFAM" id="SSF52540">
    <property type="entry name" value="P-loop containing nucleoside triphosphate hydrolases"/>
    <property type="match status" value="1"/>
</dbReference>
<sequence length="685" mass="76646">MVKYRIAVVAADEKIGIGFKNQLESIFHDEIEIVILSLEDDQELFLGFDLIMAASSAIYDEVKRKAPLNAKIITVIRNINTLEIHKVFNIDAGSRALVVSNYFYAAKETVDLLNEIGLNHIEYIPYCPGTNLGGLDLNTVDLAITAGAAHYVPKGISRIIDLGLKVIDISTVMEVIVNLGLPLEKINLFTLRYMKEFIALNREISDLKSTLVAVLDASSDGIMALDLEGNIIFKNNRIERYFEICNKINVGDNIAEFINNENIINFINGFDDKESDVFSINRRDVMINKNYLSNNNKLTGIVVSLNYVSEIQDKEKEIRKKLVNKGNVAKYDFSDIIGSSKSIRTVTDMTRKVARTDLSALILGENGTGKELFAQAIHRNSSRRTGPFVAVNFAALPESLIESELFGYEEGAFTGAKKGGKRGLFELAHLGTIFLDEIGDAPLSLQARLLRVIQEKEVLRVGGVSPLPVDVRIIAATNRDLKEMIKLNQFRQDLYYRLNTITIKVPPLRDRKEDIPYIIDYYMKNLNAKKRFTKEAIEKLNKHDWPGNVRELENLIHYVVEIVDGDTIDADDLPVDVCGSIEGHEANNSGAEDILESLEKLCSIGMLTAILEELERADDSYVRASRAYLLEKLLCKGINTTDNALRKILKELDGLEYINVGSTKQGTRITQKGRSFLDGLRSLGD</sequence>
<evidence type="ECO:0000256" key="2">
    <source>
        <dbReference type="ARBA" id="ARBA00022840"/>
    </source>
</evidence>
<keyword evidence="4" id="KW-0804">Transcription</keyword>
<dbReference type="Pfam" id="PF25601">
    <property type="entry name" value="AAA_lid_14"/>
    <property type="match status" value="1"/>
</dbReference>
<comment type="caution">
    <text evidence="7">The sequence shown here is derived from an EMBL/GenBank/DDBJ whole genome shotgun (WGS) entry which is preliminary data.</text>
</comment>
<feature type="domain" description="PAS" evidence="6">
    <location>
        <begin position="207"/>
        <end position="262"/>
    </location>
</feature>
<dbReference type="InterPro" id="IPR035965">
    <property type="entry name" value="PAS-like_dom_sf"/>
</dbReference>
<dbReference type="InterPro" id="IPR025944">
    <property type="entry name" value="Sigma_54_int_dom_CS"/>
</dbReference>
<dbReference type="PANTHER" id="PTHR32071:SF57">
    <property type="entry name" value="C4-DICARBOXYLATE TRANSPORT TRANSCRIPTIONAL REGULATORY PROTEIN DCTD"/>
    <property type="match status" value="1"/>
</dbReference>
<organism evidence="7 8">
    <name type="scientific">Lutispora saccharofermentans</name>
    <dbReference type="NCBI Taxonomy" id="3024236"/>
    <lineage>
        <taxon>Bacteria</taxon>
        <taxon>Bacillati</taxon>
        <taxon>Bacillota</taxon>
        <taxon>Clostridia</taxon>
        <taxon>Lutisporales</taxon>
        <taxon>Lutisporaceae</taxon>
        <taxon>Lutispora</taxon>
    </lineage>
</organism>